<dbReference type="SUPFAM" id="SSF51182">
    <property type="entry name" value="RmlC-like cupins"/>
    <property type="match status" value="1"/>
</dbReference>
<dbReference type="InterPro" id="IPR011051">
    <property type="entry name" value="RmlC_Cupin_sf"/>
</dbReference>
<dbReference type="CDD" id="cd02215">
    <property type="entry name" value="cupin_QDO_N_C"/>
    <property type="match status" value="1"/>
</dbReference>
<dbReference type="STRING" id="224013.ACX27_29325"/>
<dbReference type="InterPro" id="IPR053146">
    <property type="entry name" value="QDO-like"/>
</dbReference>
<dbReference type="RefSeq" id="WP_062297742.1">
    <property type="nucleotide sequence ID" value="NZ_CP012036.1"/>
</dbReference>
<evidence type="ECO:0000313" key="2">
    <source>
        <dbReference type="EMBL" id="ALF56023.1"/>
    </source>
</evidence>
<dbReference type="AlphaFoldDB" id="A0A0M3V6P9"/>
<dbReference type="OrthoDB" id="486897at2"/>
<reference evidence="3" key="1">
    <citation type="submission" date="2015-07" db="EMBL/GenBank/DDBJ databases">
        <title>Genome Of Nitrogen-Fixing Cyanobacterium Nostoc piscinale CENA21 From Solimoes/Amazon River Floodplain Sediments And Comparative Genomics To Uncover Biosynthetic Natural Products Potential.</title>
        <authorList>
            <person name="Leao T.F."/>
            <person name="Leao P.N."/>
            <person name="Guimaraes P.I."/>
            <person name="de Melo A.G.C."/>
            <person name="Ramos R.T.J."/>
            <person name="Silva A."/>
            <person name="Fiore M.F."/>
            <person name="Schneider M.P.C."/>
        </authorList>
    </citation>
    <scope>NUCLEOTIDE SEQUENCE [LARGE SCALE GENOMIC DNA]</scope>
    <source>
        <strain evidence="3">CENA21</strain>
    </source>
</reference>
<dbReference type="EMBL" id="CP012036">
    <property type="protein sequence ID" value="ALF56023.1"/>
    <property type="molecule type" value="Genomic_DNA"/>
</dbReference>
<dbReference type="Gene3D" id="2.60.120.10">
    <property type="entry name" value="Jelly Rolls"/>
    <property type="match status" value="1"/>
</dbReference>
<accession>A0A0M3V6P9</accession>
<sequence length="162" mass="18132">MTIDQYNIVMQPGEGNASWVLGDLYTFKVFSEDTNQTYALIEIVMQPHSAVPSHKHTKENESFYIQEGEVEFQTFEQIILATPGTFLHFPQGQPHSFRNISGEPAKFLCWLTPGGLEKFFREIGTPTSEQNTTPPAVTEADINKLLTTAPKYGLEILPPPAC</sequence>
<dbReference type="PATRIC" id="fig|224013.5.peg.7013"/>
<proteinExistence type="predicted"/>
<protein>
    <submittedName>
        <fullName evidence="2">Cupin</fullName>
    </submittedName>
</protein>
<name>A0A0M3V6P9_9NOSO</name>
<gene>
    <name evidence="2" type="ORF">ACX27_29325</name>
</gene>
<evidence type="ECO:0000313" key="3">
    <source>
        <dbReference type="Proteomes" id="UP000062645"/>
    </source>
</evidence>
<dbReference type="Pfam" id="PF07883">
    <property type="entry name" value="Cupin_2"/>
    <property type="match status" value="1"/>
</dbReference>
<feature type="domain" description="Cupin type-2" evidence="1">
    <location>
        <begin position="43"/>
        <end position="110"/>
    </location>
</feature>
<keyword evidence="3" id="KW-1185">Reference proteome</keyword>
<dbReference type="PANTHER" id="PTHR36440">
    <property type="entry name" value="PUTATIVE (AFU_ORTHOLOGUE AFUA_8G07350)-RELATED"/>
    <property type="match status" value="1"/>
</dbReference>
<organism evidence="2 3">
    <name type="scientific">Nostoc piscinale CENA21</name>
    <dbReference type="NCBI Taxonomy" id="224013"/>
    <lineage>
        <taxon>Bacteria</taxon>
        <taxon>Bacillati</taxon>
        <taxon>Cyanobacteriota</taxon>
        <taxon>Cyanophyceae</taxon>
        <taxon>Nostocales</taxon>
        <taxon>Nostocaceae</taxon>
        <taxon>Nostoc</taxon>
    </lineage>
</organism>
<reference evidence="2 3" key="2">
    <citation type="journal article" date="2016" name="Genome Announc.">
        <title>Draft Genome Sequence of the N2-Fixing Cyanobacterium Nostoc piscinale CENA21, Isolated from the Brazilian Amazon Floodplain.</title>
        <authorList>
            <person name="Leao T."/>
            <person name="Guimaraes P.I."/>
            <person name="de Melo A.G."/>
            <person name="Ramos R.T."/>
            <person name="Leao P.N."/>
            <person name="Silva A."/>
            <person name="Fiore M.F."/>
            <person name="Schneider M.P."/>
        </authorList>
    </citation>
    <scope>NUCLEOTIDE SEQUENCE [LARGE SCALE GENOMIC DNA]</scope>
    <source>
        <strain evidence="2 3">CENA21</strain>
    </source>
</reference>
<dbReference type="InterPro" id="IPR014710">
    <property type="entry name" value="RmlC-like_jellyroll"/>
</dbReference>
<dbReference type="PANTHER" id="PTHR36440:SF1">
    <property type="entry name" value="PUTATIVE (AFU_ORTHOLOGUE AFUA_8G07350)-RELATED"/>
    <property type="match status" value="1"/>
</dbReference>
<evidence type="ECO:0000259" key="1">
    <source>
        <dbReference type="Pfam" id="PF07883"/>
    </source>
</evidence>
<dbReference type="Proteomes" id="UP000062645">
    <property type="component" value="Chromosome"/>
</dbReference>
<dbReference type="InterPro" id="IPR013096">
    <property type="entry name" value="Cupin_2"/>
</dbReference>
<dbReference type="KEGG" id="npz:ACX27_29325"/>